<evidence type="ECO:0000259" key="1">
    <source>
        <dbReference type="Pfam" id="PF12680"/>
    </source>
</evidence>
<evidence type="ECO:0000313" key="2">
    <source>
        <dbReference type="EMBL" id="KIZ35363.1"/>
    </source>
</evidence>
<organism evidence="2 3">
    <name type="scientific">Rhodopseudomonas palustris</name>
    <dbReference type="NCBI Taxonomy" id="1076"/>
    <lineage>
        <taxon>Bacteria</taxon>
        <taxon>Pseudomonadati</taxon>
        <taxon>Pseudomonadota</taxon>
        <taxon>Alphaproteobacteria</taxon>
        <taxon>Hyphomicrobiales</taxon>
        <taxon>Nitrobacteraceae</taxon>
        <taxon>Rhodopseudomonas</taxon>
    </lineage>
</organism>
<evidence type="ECO:0000313" key="3">
    <source>
        <dbReference type="Proteomes" id="UP000032515"/>
    </source>
</evidence>
<dbReference type="SUPFAM" id="SSF54427">
    <property type="entry name" value="NTF2-like"/>
    <property type="match status" value="1"/>
</dbReference>
<proteinExistence type="predicted"/>
<comment type="caution">
    <text evidence="2">The sequence shown here is derived from an EMBL/GenBank/DDBJ whole genome shotgun (WGS) entry which is preliminary data.</text>
</comment>
<reference evidence="2 3" key="1">
    <citation type="submission" date="2014-11" db="EMBL/GenBank/DDBJ databases">
        <title>Genomics and ecophysiology of heterotrophic nitrogen fixing bacteria isolated from estuarine surface water.</title>
        <authorList>
            <person name="Bentzon-Tilia M."/>
            <person name="Severin I."/>
            <person name="Hansen L.H."/>
            <person name="Riemann L."/>
        </authorList>
    </citation>
    <scope>NUCLEOTIDE SEQUENCE [LARGE SCALE GENOMIC DNA]</scope>
    <source>
        <strain evidence="2 3">BAL398</strain>
    </source>
</reference>
<name>A0A0D7E3F0_RHOPL</name>
<gene>
    <name evidence="2" type="ORF">OO17_25805</name>
</gene>
<dbReference type="InterPro" id="IPR037401">
    <property type="entry name" value="SnoaL-like"/>
</dbReference>
<dbReference type="Proteomes" id="UP000032515">
    <property type="component" value="Unassembled WGS sequence"/>
</dbReference>
<dbReference type="PATRIC" id="fig|1076.23.peg.1602"/>
<dbReference type="Gene3D" id="3.10.450.50">
    <property type="match status" value="1"/>
</dbReference>
<protein>
    <submittedName>
        <fullName evidence="2">Transcriptional regulator</fullName>
    </submittedName>
</protein>
<dbReference type="RefSeq" id="WP_044417271.1">
    <property type="nucleotide sequence ID" value="NZ_JXXE01000628.1"/>
</dbReference>
<dbReference type="OrthoDB" id="9800684at2"/>
<feature type="domain" description="SnoaL-like" evidence="1">
    <location>
        <begin position="13"/>
        <end position="116"/>
    </location>
</feature>
<dbReference type="AlphaFoldDB" id="A0A0D7E3F0"/>
<sequence>MPDLDAARASLLDQLFAAFNRHDAAAVMACMTQDIVFDGAAGPELHGRRFTGTAEVAAAFERTWTDFPDVSWECTRHAMFGDRGLSEWIFRATTKDGTRIEAAGCDLFGFRDGLICSKSAFRKDRPLQPALAAKEAASS</sequence>
<dbReference type="EMBL" id="JXXE01000628">
    <property type="protein sequence ID" value="KIZ35363.1"/>
    <property type="molecule type" value="Genomic_DNA"/>
</dbReference>
<dbReference type="Pfam" id="PF12680">
    <property type="entry name" value="SnoaL_2"/>
    <property type="match status" value="1"/>
</dbReference>
<accession>A0A0D7E3F0</accession>
<dbReference type="InterPro" id="IPR032710">
    <property type="entry name" value="NTF2-like_dom_sf"/>
</dbReference>